<reference evidence="2" key="1">
    <citation type="submission" date="2011-05" db="EMBL/GenBank/DDBJ databases">
        <authorList>
            <person name="Richards S.R."/>
            <person name="Qu J."/>
            <person name="Jiang H."/>
            <person name="Jhangiani S.N."/>
            <person name="Agravi P."/>
            <person name="Goodspeed R."/>
            <person name="Gross S."/>
            <person name="Mandapat C."/>
            <person name="Jackson L."/>
            <person name="Mathew T."/>
            <person name="Pu L."/>
            <person name="Thornton R."/>
            <person name="Saada N."/>
            <person name="Wilczek-Boney K.B."/>
            <person name="Lee S."/>
            <person name="Kovar C."/>
            <person name="Wu Y."/>
            <person name="Scherer S.E."/>
            <person name="Worley K.C."/>
            <person name="Muzny D.M."/>
            <person name="Gibbs R."/>
        </authorList>
    </citation>
    <scope>NUCLEOTIDE SEQUENCE</scope>
    <source>
        <strain evidence="2">Brora</strain>
    </source>
</reference>
<keyword evidence="2" id="KW-1185">Reference proteome</keyword>
<evidence type="ECO:0000313" key="1">
    <source>
        <dbReference type="EnsemblMetazoa" id="SMAR012880-PA"/>
    </source>
</evidence>
<accession>T1JGA9</accession>
<dbReference type="AlphaFoldDB" id="T1JGA9"/>
<proteinExistence type="predicted"/>
<dbReference type="EnsemblMetazoa" id="SMAR012880-RA">
    <property type="protein sequence ID" value="SMAR012880-PA"/>
    <property type="gene ID" value="SMAR012880"/>
</dbReference>
<protein>
    <submittedName>
        <fullName evidence="1">Uncharacterized protein</fullName>
    </submittedName>
</protein>
<name>T1JGA9_STRMM</name>
<reference evidence="1" key="2">
    <citation type="submission" date="2015-02" db="UniProtKB">
        <authorList>
            <consortium name="EnsemblMetazoa"/>
        </authorList>
    </citation>
    <scope>IDENTIFICATION</scope>
</reference>
<sequence>MYRTEDLVTVRNAAGIPLKKQNLKKLAEKPARYILPNAGEIDLMFDPTRRPVTLPPLQDSSGISNRDKLLNEEMMAKLISNQYQREILKDMAD</sequence>
<organism evidence="1 2">
    <name type="scientific">Strigamia maritima</name>
    <name type="common">European centipede</name>
    <name type="synonym">Geophilus maritimus</name>
    <dbReference type="NCBI Taxonomy" id="126957"/>
    <lineage>
        <taxon>Eukaryota</taxon>
        <taxon>Metazoa</taxon>
        <taxon>Ecdysozoa</taxon>
        <taxon>Arthropoda</taxon>
        <taxon>Myriapoda</taxon>
        <taxon>Chilopoda</taxon>
        <taxon>Pleurostigmophora</taxon>
        <taxon>Geophilomorpha</taxon>
        <taxon>Linotaeniidae</taxon>
        <taxon>Strigamia</taxon>
    </lineage>
</organism>
<dbReference type="EMBL" id="JH432199">
    <property type="status" value="NOT_ANNOTATED_CDS"/>
    <property type="molecule type" value="Genomic_DNA"/>
</dbReference>
<evidence type="ECO:0000313" key="2">
    <source>
        <dbReference type="Proteomes" id="UP000014500"/>
    </source>
</evidence>
<dbReference type="HOGENOM" id="CLU_2402473_0_0_1"/>
<dbReference type="Proteomes" id="UP000014500">
    <property type="component" value="Unassembled WGS sequence"/>
</dbReference>